<dbReference type="RefSeq" id="WP_357714867.1">
    <property type="nucleotide sequence ID" value="NZ_JAYMRS010000002.1"/>
</dbReference>
<dbReference type="InterPro" id="IPR036366">
    <property type="entry name" value="PGBDSf"/>
</dbReference>
<sequence>MPEQLTSGIARRVASLATAGAFALGSVVMLAPPAAADDYERTPVEIISQIEARSWPQYSVGNPGPNVDVQAALLFLNGLGYITQNPGCLYNDRAESTVRNFERREGITVNGVLDSTTWVKIRNMHFPTEADAYKRGDRGWGVLAVKVLLNSKYNAGLSLHEYYDAATENAVRNAQRSLGIGVDGAFGRLTYKGTITAPGGSTCQNLPRIAQDERPAADAESEAVERPVREGAPEAAQKPAEEVAPEEAVRETVEEEAPEVAEKSVETPAGETERVRGY</sequence>
<name>A0ABV5DSC2_9ACTN</name>
<accession>A0ABV5DSC2</accession>
<dbReference type="Proteomes" id="UP001585053">
    <property type="component" value="Unassembled WGS sequence"/>
</dbReference>
<dbReference type="InterPro" id="IPR002477">
    <property type="entry name" value="Peptidoglycan-bd-like"/>
</dbReference>
<protein>
    <submittedName>
        <fullName evidence="4">Peptidoglycan-binding protein</fullName>
    </submittedName>
</protein>
<evidence type="ECO:0000313" key="5">
    <source>
        <dbReference type="Proteomes" id="UP001585053"/>
    </source>
</evidence>
<feature type="domain" description="Peptidoglycan binding-like" evidence="3">
    <location>
        <begin position="142"/>
        <end position="191"/>
    </location>
</feature>
<organism evidence="4 5">
    <name type="scientific">Nocardiopsis alba</name>
    <dbReference type="NCBI Taxonomy" id="53437"/>
    <lineage>
        <taxon>Bacteria</taxon>
        <taxon>Bacillati</taxon>
        <taxon>Actinomycetota</taxon>
        <taxon>Actinomycetes</taxon>
        <taxon>Streptosporangiales</taxon>
        <taxon>Nocardiopsidaceae</taxon>
        <taxon>Nocardiopsis</taxon>
    </lineage>
</organism>
<feature type="domain" description="Peptidoglycan binding-like" evidence="3">
    <location>
        <begin position="68"/>
        <end position="120"/>
    </location>
</feature>
<dbReference type="SUPFAM" id="SSF47090">
    <property type="entry name" value="PGBD-like"/>
    <property type="match status" value="2"/>
</dbReference>
<gene>
    <name evidence="4" type="ORF">VSQ78_07160</name>
</gene>
<feature type="compositionally biased region" description="Basic and acidic residues" evidence="1">
    <location>
        <begin position="260"/>
        <end position="278"/>
    </location>
</feature>
<dbReference type="Gene3D" id="1.10.101.10">
    <property type="entry name" value="PGBD-like superfamily/PGBD"/>
    <property type="match status" value="2"/>
</dbReference>
<dbReference type="Pfam" id="PF01471">
    <property type="entry name" value="PG_binding_1"/>
    <property type="match status" value="2"/>
</dbReference>
<evidence type="ECO:0000313" key="4">
    <source>
        <dbReference type="EMBL" id="MFB8767478.1"/>
    </source>
</evidence>
<proteinExistence type="predicted"/>
<evidence type="ECO:0000256" key="2">
    <source>
        <dbReference type="SAM" id="SignalP"/>
    </source>
</evidence>
<feature type="region of interest" description="Disordered" evidence="1">
    <location>
        <begin position="211"/>
        <end position="278"/>
    </location>
</feature>
<feature type="chain" id="PRO_5047026886" evidence="2">
    <location>
        <begin position="37"/>
        <end position="278"/>
    </location>
</feature>
<dbReference type="InterPro" id="IPR036365">
    <property type="entry name" value="PGBD-like_sf"/>
</dbReference>
<reference evidence="4 5" key="1">
    <citation type="submission" date="2024-01" db="EMBL/GenBank/DDBJ databases">
        <title>Genome mining of biosynthetic gene clusters to explore secondary metabolites of Streptomyces sp.</title>
        <authorList>
            <person name="Baig A."/>
            <person name="Ajitkumar Shintre N."/>
            <person name="Kumar H."/>
            <person name="Anbarasu A."/>
            <person name="Ramaiah S."/>
        </authorList>
    </citation>
    <scope>NUCLEOTIDE SEQUENCE [LARGE SCALE GENOMIC DNA]</scope>
    <source>
        <strain evidence="4 5">A01</strain>
    </source>
</reference>
<comment type="caution">
    <text evidence="4">The sequence shown here is derived from an EMBL/GenBank/DDBJ whole genome shotgun (WGS) entry which is preliminary data.</text>
</comment>
<feature type="signal peptide" evidence="2">
    <location>
        <begin position="1"/>
        <end position="36"/>
    </location>
</feature>
<evidence type="ECO:0000256" key="1">
    <source>
        <dbReference type="SAM" id="MobiDB-lite"/>
    </source>
</evidence>
<feature type="compositionally biased region" description="Basic and acidic residues" evidence="1">
    <location>
        <begin position="211"/>
        <end position="232"/>
    </location>
</feature>
<keyword evidence="5" id="KW-1185">Reference proteome</keyword>
<evidence type="ECO:0000259" key="3">
    <source>
        <dbReference type="Pfam" id="PF01471"/>
    </source>
</evidence>
<dbReference type="EMBL" id="JAYMRS010000002">
    <property type="protein sequence ID" value="MFB8767478.1"/>
    <property type="molecule type" value="Genomic_DNA"/>
</dbReference>
<keyword evidence="2" id="KW-0732">Signal</keyword>